<keyword evidence="5" id="KW-1185">Reference proteome</keyword>
<dbReference type="GeneID" id="17303496"/>
<dbReference type="AlphaFoldDB" id="L1JEN2"/>
<dbReference type="RefSeq" id="XP_005833973.1">
    <property type="nucleotide sequence ID" value="XM_005833916.1"/>
</dbReference>
<evidence type="ECO:0000256" key="2">
    <source>
        <dbReference type="SAM" id="Phobius"/>
    </source>
</evidence>
<name>L1JEN2_GUITC</name>
<proteinExistence type="predicted"/>
<keyword evidence="2" id="KW-0472">Membrane</keyword>
<evidence type="ECO:0000313" key="3">
    <source>
        <dbReference type="EMBL" id="EKX46993.1"/>
    </source>
</evidence>
<dbReference type="HOGENOM" id="CLU_2836644_0_0_1"/>
<dbReference type="Proteomes" id="UP000011087">
    <property type="component" value="Unassembled WGS sequence"/>
</dbReference>
<evidence type="ECO:0000313" key="5">
    <source>
        <dbReference type="Proteomes" id="UP000011087"/>
    </source>
</evidence>
<reference evidence="5" key="2">
    <citation type="submission" date="2012-11" db="EMBL/GenBank/DDBJ databases">
        <authorList>
            <person name="Kuo A."/>
            <person name="Curtis B.A."/>
            <person name="Tanifuji G."/>
            <person name="Burki F."/>
            <person name="Gruber A."/>
            <person name="Irimia M."/>
            <person name="Maruyama S."/>
            <person name="Arias M.C."/>
            <person name="Ball S.G."/>
            <person name="Gile G.H."/>
            <person name="Hirakawa Y."/>
            <person name="Hopkins J.F."/>
            <person name="Rensing S.A."/>
            <person name="Schmutz J."/>
            <person name="Symeonidi A."/>
            <person name="Elias M."/>
            <person name="Eveleigh R.J."/>
            <person name="Herman E.K."/>
            <person name="Klute M.J."/>
            <person name="Nakayama T."/>
            <person name="Obornik M."/>
            <person name="Reyes-Prieto A."/>
            <person name="Armbrust E.V."/>
            <person name="Aves S.J."/>
            <person name="Beiko R.G."/>
            <person name="Coutinho P."/>
            <person name="Dacks J.B."/>
            <person name="Durnford D.G."/>
            <person name="Fast N.M."/>
            <person name="Green B.R."/>
            <person name="Grisdale C."/>
            <person name="Hempe F."/>
            <person name="Henrissat B."/>
            <person name="Hoppner M.P."/>
            <person name="Ishida K.-I."/>
            <person name="Kim E."/>
            <person name="Koreny L."/>
            <person name="Kroth P.G."/>
            <person name="Liu Y."/>
            <person name="Malik S.-B."/>
            <person name="Maier U.G."/>
            <person name="McRose D."/>
            <person name="Mock T."/>
            <person name="Neilson J.A."/>
            <person name="Onodera N.T."/>
            <person name="Poole A.M."/>
            <person name="Pritham E.J."/>
            <person name="Richards T.A."/>
            <person name="Rocap G."/>
            <person name="Roy S.W."/>
            <person name="Sarai C."/>
            <person name="Schaack S."/>
            <person name="Shirato S."/>
            <person name="Slamovits C.H."/>
            <person name="Spencer D.F."/>
            <person name="Suzuki S."/>
            <person name="Worden A.Z."/>
            <person name="Zauner S."/>
            <person name="Barry K."/>
            <person name="Bell C."/>
            <person name="Bharti A.K."/>
            <person name="Crow J.A."/>
            <person name="Grimwood J."/>
            <person name="Kramer R."/>
            <person name="Lindquist E."/>
            <person name="Lucas S."/>
            <person name="Salamov A."/>
            <person name="McFadden G.I."/>
            <person name="Lane C.E."/>
            <person name="Keeling P.J."/>
            <person name="Gray M.W."/>
            <person name="Grigoriev I.V."/>
            <person name="Archibald J.M."/>
        </authorList>
    </citation>
    <scope>NUCLEOTIDE SEQUENCE</scope>
    <source>
        <strain evidence="5">CCMP2712</strain>
    </source>
</reference>
<dbReference type="EMBL" id="JH992992">
    <property type="protein sequence ID" value="EKX46993.1"/>
    <property type="molecule type" value="Genomic_DNA"/>
</dbReference>
<reference evidence="4" key="3">
    <citation type="submission" date="2015-06" db="UniProtKB">
        <authorList>
            <consortium name="EnsemblProtists"/>
        </authorList>
    </citation>
    <scope>IDENTIFICATION</scope>
</reference>
<dbReference type="PaxDb" id="55529-EKX46993"/>
<protein>
    <submittedName>
        <fullName evidence="3 4">Uncharacterized protein</fullName>
    </submittedName>
</protein>
<evidence type="ECO:0000313" key="4">
    <source>
        <dbReference type="EnsemblProtists" id="EKX46993"/>
    </source>
</evidence>
<feature type="transmembrane region" description="Helical" evidence="2">
    <location>
        <begin position="13"/>
        <end position="35"/>
    </location>
</feature>
<dbReference type="KEGG" id="gtt:GUITHDRAFT_152262"/>
<dbReference type="EnsemblProtists" id="EKX46993">
    <property type="protein sequence ID" value="EKX46993"/>
    <property type="gene ID" value="GUITHDRAFT_152262"/>
</dbReference>
<reference evidence="3 5" key="1">
    <citation type="journal article" date="2012" name="Nature">
        <title>Algal genomes reveal evolutionary mosaicism and the fate of nucleomorphs.</title>
        <authorList>
            <consortium name="DOE Joint Genome Institute"/>
            <person name="Curtis B.A."/>
            <person name="Tanifuji G."/>
            <person name="Burki F."/>
            <person name="Gruber A."/>
            <person name="Irimia M."/>
            <person name="Maruyama S."/>
            <person name="Arias M.C."/>
            <person name="Ball S.G."/>
            <person name="Gile G.H."/>
            <person name="Hirakawa Y."/>
            <person name="Hopkins J.F."/>
            <person name="Kuo A."/>
            <person name="Rensing S.A."/>
            <person name="Schmutz J."/>
            <person name="Symeonidi A."/>
            <person name="Elias M."/>
            <person name="Eveleigh R.J."/>
            <person name="Herman E.K."/>
            <person name="Klute M.J."/>
            <person name="Nakayama T."/>
            <person name="Obornik M."/>
            <person name="Reyes-Prieto A."/>
            <person name="Armbrust E.V."/>
            <person name="Aves S.J."/>
            <person name="Beiko R.G."/>
            <person name="Coutinho P."/>
            <person name="Dacks J.B."/>
            <person name="Durnford D.G."/>
            <person name="Fast N.M."/>
            <person name="Green B.R."/>
            <person name="Grisdale C.J."/>
            <person name="Hempel F."/>
            <person name="Henrissat B."/>
            <person name="Hoppner M.P."/>
            <person name="Ishida K."/>
            <person name="Kim E."/>
            <person name="Koreny L."/>
            <person name="Kroth P.G."/>
            <person name="Liu Y."/>
            <person name="Malik S.B."/>
            <person name="Maier U.G."/>
            <person name="McRose D."/>
            <person name="Mock T."/>
            <person name="Neilson J.A."/>
            <person name="Onodera N.T."/>
            <person name="Poole A.M."/>
            <person name="Pritham E.J."/>
            <person name="Richards T.A."/>
            <person name="Rocap G."/>
            <person name="Roy S.W."/>
            <person name="Sarai C."/>
            <person name="Schaack S."/>
            <person name="Shirato S."/>
            <person name="Slamovits C.H."/>
            <person name="Spencer D.F."/>
            <person name="Suzuki S."/>
            <person name="Worden A.Z."/>
            <person name="Zauner S."/>
            <person name="Barry K."/>
            <person name="Bell C."/>
            <person name="Bharti A.K."/>
            <person name="Crow J.A."/>
            <person name="Grimwood J."/>
            <person name="Kramer R."/>
            <person name="Lindquist E."/>
            <person name="Lucas S."/>
            <person name="Salamov A."/>
            <person name="McFadden G.I."/>
            <person name="Lane C.E."/>
            <person name="Keeling P.J."/>
            <person name="Gray M.W."/>
            <person name="Grigoriev I.V."/>
            <person name="Archibald J.M."/>
        </authorList>
    </citation>
    <scope>NUCLEOTIDE SEQUENCE</scope>
    <source>
        <strain evidence="3 5">CCMP2712</strain>
    </source>
</reference>
<evidence type="ECO:0000256" key="1">
    <source>
        <dbReference type="SAM" id="MobiDB-lite"/>
    </source>
</evidence>
<feature type="region of interest" description="Disordered" evidence="1">
    <location>
        <begin position="37"/>
        <end position="66"/>
    </location>
</feature>
<organism evidence="3">
    <name type="scientific">Guillardia theta (strain CCMP2712)</name>
    <name type="common">Cryptophyte</name>
    <dbReference type="NCBI Taxonomy" id="905079"/>
    <lineage>
        <taxon>Eukaryota</taxon>
        <taxon>Cryptophyceae</taxon>
        <taxon>Pyrenomonadales</taxon>
        <taxon>Geminigeraceae</taxon>
        <taxon>Guillardia</taxon>
    </lineage>
</organism>
<sequence length="66" mass="7049">MALSHAMNKLGPIWVQAVVGVAVCSGLGYASVVSIRKPPGPSSTPEWKEHAKTMPNPLRDPEGKLR</sequence>
<accession>L1JEN2</accession>
<keyword evidence="2" id="KW-1133">Transmembrane helix</keyword>
<gene>
    <name evidence="3" type="ORF">GUITHDRAFT_152262</name>
</gene>
<keyword evidence="2" id="KW-0812">Transmembrane</keyword>